<evidence type="ECO:0000313" key="2">
    <source>
        <dbReference type="EMBL" id="KKN35777.1"/>
    </source>
</evidence>
<name>A0A0F9QFN6_9ZZZZ</name>
<evidence type="ECO:0008006" key="3">
    <source>
        <dbReference type="Google" id="ProtNLM"/>
    </source>
</evidence>
<accession>A0A0F9QFN6</accession>
<dbReference type="InterPro" id="IPR007428">
    <property type="entry name" value="MlaA"/>
</dbReference>
<dbReference type="PROSITE" id="PS51257">
    <property type="entry name" value="PROKAR_LIPOPROTEIN"/>
    <property type="match status" value="1"/>
</dbReference>
<dbReference type="PRINTS" id="PR01805">
    <property type="entry name" value="VACJLIPOPROT"/>
</dbReference>
<dbReference type="GO" id="GO:0120010">
    <property type="term" value="P:intermembrane phospholipid transfer"/>
    <property type="evidence" value="ECO:0007669"/>
    <property type="project" value="TreeGrafter"/>
</dbReference>
<dbReference type="AlphaFoldDB" id="A0A0F9QFN6"/>
<dbReference type="PANTHER" id="PTHR30035:SF3">
    <property type="entry name" value="INTERMEMBRANE PHOSPHOLIPID TRANSPORT SYSTEM LIPOPROTEIN MLAA"/>
    <property type="match status" value="1"/>
</dbReference>
<sequence length="241" mass="26515">MSKITLLLRASTLTSVMLLTACATTSREDGVNDPLEGYNRAMHSFNSSLDRNVIRPVAKGYDTVVPTGISQGVSNFFSNLNDITVIINDLLQFKFGQALDDTGRFALNTTVGFAGILDVATMAGHNKNNEDFGQTLGAWGFDTGPYLVLPFFGPRNFRDSFGLVGDMYTDPVNHLDDAGARNGLIALRVIDARANNLNIKNVLDEASIDEYSYVRNAYLQHRENLVYDGKPPEDDFDLFAD</sequence>
<reference evidence="2" key="1">
    <citation type="journal article" date="2015" name="Nature">
        <title>Complex archaea that bridge the gap between prokaryotes and eukaryotes.</title>
        <authorList>
            <person name="Spang A."/>
            <person name="Saw J.H."/>
            <person name="Jorgensen S.L."/>
            <person name="Zaremba-Niedzwiedzka K."/>
            <person name="Martijn J."/>
            <person name="Lind A.E."/>
            <person name="van Eijk R."/>
            <person name="Schleper C."/>
            <person name="Guy L."/>
            <person name="Ettema T.J."/>
        </authorList>
    </citation>
    <scope>NUCLEOTIDE SEQUENCE</scope>
</reference>
<proteinExistence type="predicted"/>
<dbReference type="GO" id="GO:0016020">
    <property type="term" value="C:membrane"/>
    <property type="evidence" value="ECO:0007669"/>
    <property type="project" value="InterPro"/>
</dbReference>
<keyword evidence="1" id="KW-0732">Signal</keyword>
<dbReference type="EMBL" id="LAZR01002013">
    <property type="protein sequence ID" value="KKN35777.1"/>
    <property type="molecule type" value="Genomic_DNA"/>
</dbReference>
<comment type="caution">
    <text evidence="2">The sequence shown here is derived from an EMBL/GenBank/DDBJ whole genome shotgun (WGS) entry which is preliminary data.</text>
</comment>
<organism evidence="2">
    <name type="scientific">marine sediment metagenome</name>
    <dbReference type="NCBI Taxonomy" id="412755"/>
    <lineage>
        <taxon>unclassified sequences</taxon>
        <taxon>metagenomes</taxon>
        <taxon>ecological metagenomes</taxon>
    </lineage>
</organism>
<gene>
    <name evidence="2" type="ORF">LCGC14_0780310</name>
</gene>
<dbReference type="PANTHER" id="PTHR30035">
    <property type="entry name" value="LIPOPROTEIN VACJ-RELATED"/>
    <property type="match status" value="1"/>
</dbReference>
<evidence type="ECO:0000256" key="1">
    <source>
        <dbReference type="ARBA" id="ARBA00022729"/>
    </source>
</evidence>
<dbReference type="Pfam" id="PF04333">
    <property type="entry name" value="MlaA"/>
    <property type="match status" value="1"/>
</dbReference>
<protein>
    <recommendedName>
        <fullName evidence="3">VacJ family lipoprotein</fullName>
    </recommendedName>
</protein>